<sequence>MKFFMLFLLGNKIIEETPRFLDSNQEIRLLTLLRVSGVIPK</sequence>
<name>A0A1M5HLF4_9BACT</name>
<dbReference type="AlphaFoldDB" id="A0A1M5HLF4"/>
<protein>
    <submittedName>
        <fullName evidence="1">Uncharacterized protein</fullName>
    </submittedName>
</protein>
<proteinExistence type="predicted"/>
<dbReference type="EMBL" id="FQUS01000020">
    <property type="protein sequence ID" value="SHG16741.1"/>
    <property type="molecule type" value="Genomic_DNA"/>
</dbReference>
<evidence type="ECO:0000313" key="1">
    <source>
        <dbReference type="EMBL" id="SHG16741.1"/>
    </source>
</evidence>
<dbReference type="Proteomes" id="UP000184041">
    <property type="component" value="Unassembled WGS sequence"/>
</dbReference>
<gene>
    <name evidence="1" type="ORF">SAMN05443144_12077</name>
</gene>
<reference evidence="1 2" key="1">
    <citation type="submission" date="2016-11" db="EMBL/GenBank/DDBJ databases">
        <authorList>
            <person name="Jaros S."/>
            <person name="Januszkiewicz K."/>
            <person name="Wedrychowicz H."/>
        </authorList>
    </citation>
    <scope>NUCLEOTIDE SEQUENCE [LARGE SCALE GENOMIC DNA]</scope>
    <source>
        <strain evidence="1 2">DSM 21986</strain>
    </source>
</reference>
<evidence type="ECO:0000313" key="2">
    <source>
        <dbReference type="Proteomes" id="UP000184041"/>
    </source>
</evidence>
<keyword evidence="2" id="KW-1185">Reference proteome</keyword>
<accession>A0A1M5HLF4</accession>
<organism evidence="1 2">
    <name type="scientific">Fodinibius roseus</name>
    <dbReference type="NCBI Taxonomy" id="1194090"/>
    <lineage>
        <taxon>Bacteria</taxon>
        <taxon>Pseudomonadati</taxon>
        <taxon>Balneolota</taxon>
        <taxon>Balneolia</taxon>
        <taxon>Balneolales</taxon>
        <taxon>Balneolaceae</taxon>
        <taxon>Fodinibius</taxon>
    </lineage>
</organism>